<dbReference type="Gene3D" id="1.20.1740.10">
    <property type="entry name" value="Amino acid/polyamine transporter I"/>
    <property type="match status" value="1"/>
</dbReference>
<keyword evidence="2" id="KW-1003">Cell membrane</keyword>
<evidence type="ECO:0000256" key="1">
    <source>
        <dbReference type="ARBA" id="ARBA00004651"/>
    </source>
</evidence>
<evidence type="ECO:0000256" key="3">
    <source>
        <dbReference type="ARBA" id="ARBA00022692"/>
    </source>
</evidence>
<reference evidence="8 9" key="1">
    <citation type="submission" date="2019-01" db="EMBL/GenBank/DDBJ databases">
        <title>Lactibacter flavus gen. nov., sp. nov., a novel bacterium of the family Propionibacteriaceae isolated from raw milk and dairy products.</title>
        <authorList>
            <person name="Huptas C."/>
            <person name="Wenning M."/>
            <person name="Breitenwieser F."/>
            <person name="Doll E."/>
            <person name="Von Neubeck M."/>
            <person name="Busse H.-J."/>
            <person name="Scherer S."/>
        </authorList>
    </citation>
    <scope>NUCLEOTIDE SEQUENCE [LARGE SCALE GENOMIC DNA]</scope>
    <source>
        <strain evidence="9">DSM 22130 / JCM 15804 / WR061</strain>
    </source>
</reference>
<evidence type="ECO:0000256" key="6">
    <source>
        <dbReference type="SAM" id="MobiDB-lite"/>
    </source>
</evidence>
<keyword evidence="5 7" id="KW-0472">Membrane</keyword>
<evidence type="ECO:0000313" key="8">
    <source>
        <dbReference type="EMBL" id="TBT94865.1"/>
    </source>
</evidence>
<evidence type="ECO:0000256" key="7">
    <source>
        <dbReference type="SAM" id="Phobius"/>
    </source>
</evidence>
<feature type="compositionally biased region" description="Basic and acidic residues" evidence="6">
    <location>
        <begin position="17"/>
        <end position="42"/>
    </location>
</feature>
<keyword evidence="9" id="KW-1185">Reference proteome</keyword>
<feature type="transmembrane region" description="Helical" evidence="7">
    <location>
        <begin position="387"/>
        <end position="406"/>
    </location>
</feature>
<feature type="transmembrane region" description="Helical" evidence="7">
    <location>
        <begin position="166"/>
        <end position="186"/>
    </location>
</feature>
<evidence type="ECO:0000313" key="9">
    <source>
        <dbReference type="Proteomes" id="UP000291933"/>
    </source>
</evidence>
<sequence length="455" mass="46081">MTSGSTERQATARGRAGTREACEPASWGRHEPTAPHRYRDAVTDTSPARPGAGLGLAQGTAMTVGAVLGTGVLSLPALAAQIAGPASLLAWLALVVLSIPLAATFAGLGARHPDGGGVATYARLAFGPKASAVVGWLFYFGVPIGAPPAAGFAGAYVADLLGGGRVTQTVVVVVLIGAVVTMNWFGIKVSGRLQLLIAGGLAALLALATAVSLPHARLANLTPFVTHGWAAVGTAASLLVWAFAGWEAVASLSAEYSDPRRQIPRVTAIALAIIGVLYLGVSFAVVAVLGTHPSAAPLSDLLELGFGPAARPLTALIAVLLSFGAMNAYMASVARLGAALGRDGALPSWFGRTHGGEPRNSLAVVTALSLLVVAILTIVGLPIETGVLFVTAAFSLVYVVATAAAVKLLPRGTTVWFGALLSVAGTAVLTLLGGWHLVPTVIVATLAVAYVSRRR</sequence>
<feature type="transmembrane region" description="Helical" evidence="7">
    <location>
        <begin position="88"/>
        <end position="109"/>
    </location>
</feature>
<gene>
    <name evidence="8" type="ORF">ET996_08790</name>
</gene>
<organism evidence="8 9">
    <name type="scientific">Propioniciclava tarda</name>
    <dbReference type="NCBI Taxonomy" id="433330"/>
    <lineage>
        <taxon>Bacteria</taxon>
        <taxon>Bacillati</taxon>
        <taxon>Actinomycetota</taxon>
        <taxon>Actinomycetes</taxon>
        <taxon>Propionibacteriales</taxon>
        <taxon>Propionibacteriaceae</taxon>
        <taxon>Propioniciclava</taxon>
    </lineage>
</organism>
<feature type="region of interest" description="Disordered" evidence="6">
    <location>
        <begin position="1"/>
        <end position="45"/>
    </location>
</feature>
<dbReference type="Proteomes" id="UP000291933">
    <property type="component" value="Unassembled WGS sequence"/>
</dbReference>
<evidence type="ECO:0000256" key="4">
    <source>
        <dbReference type="ARBA" id="ARBA00022989"/>
    </source>
</evidence>
<dbReference type="PANTHER" id="PTHR42770">
    <property type="entry name" value="AMINO ACID TRANSPORTER-RELATED"/>
    <property type="match status" value="1"/>
</dbReference>
<evidence type="ECO:0000256" key="2">
    <source>
        <dbReference type="ARBA" id="ARBA00022475"/>
    </source>
</evidence>
<name>A0A4Q9KKZ0_PROTD</name>
<feature type="transmembrane region" description="Helical" evidence="7">
    <location>
        <begin position="121"/>
        <end position="146"/>
    </location>
</feature>
<feature type="transmembrane region" description="Helical" evidence="7">
    <location>
        <begin position="59"/>
        <end position="82"/>
    </location>
</feature>
<proteinExistence type="predicted"/>
<dbReference type="OrthoDB" id="9117841at2"/>
<evidence type="ECO:0000256" key="5">
    <source>
        <dbReference type="ARBA" id="ARBA00023136"/>
    </source>
</evidence>
<dbReference type="AlphaFoldDB" id="A0A4Q9KKZ0"/>
<dbReference type="GO" id="GO:0022857">
    <property type="term" value="F:transmembrane transporter activity"/>
    <property type="evidence" value="ECO:0007669"/>
    <property type="project" value="InterPro"/>
</dbReference>
<dbReference type="PANTHER" id="PTHR42770:SF13">
    <property type="entry name" value="L-METHIONINE_BRANCHED-CHAIN AMINO ACID EXPORTER YJEH"/>
    <property type="match status" value="1"/>
</dbReference>
<feature type="transmembrane region" description="Helical" evidence="7">
    <location>
        <begin position="362"/>
        <end position="381"/>
    </location>
</feature>
<protein>
    <submittedName>
        <fullName evidence="8">Amino acid permease</fullName>
    </submittedName>
</protein>
<feature type="transmembrane region" description="Helical" evidence="7">
    <location>
        <begin position="193"/>
        <end position="216"/>
    </location>
</feature>
<dbReference type="InterPro" id="IPR002293">
    <property type="entry name" value="AA/rel_permease1"/>
</dbReference>
<accession>A0A4Q9KKZ0</accession>
<keyword evidence="4 7" id="KW-1133">Transmembrane helix</keyword>
<feature type="transmembrane region" description="Helical" evidence="7">
    <location>
        <begin position="413"/>
        <end position="429"/>
    </location>
</feature>
<feature type="transmembrane region" description="Helical" evidence="7">
    <location>
        <begin position="228"/>
        <end position="254"/>
    </location>
</feature>
<dbReference type="GO" id="GO:0005886">
    <property type="term" value="C:plasma membrane"/>
    <property type="evidence" value="ECO:0007669"/>
    <property type="project" value="UniProtKB-SubCell"/>
</dbReference>
<dbReference type="EMBL" id="SDMR01000009">
    <property type="protein sequence ID" value="TBT94865.1"/>
    <property type="molecule type" value="Genomic_DNA"/>
</dbReference>
<dbReference type="PIRSF" id="PIRSF006060">
    <property type="entry name" value="AA_transporter"/>
    <property type="match status" value="1"/>
</dbReference>
<keyword evidence="3 7" id="KW-0812">Transmembrane</keyword>
<comment type="caution">
    <text evidence="8">The sequence shown here is derived from an EMBL/GenBank/DDBJ whole genome shotgun (WGS) entry which is preliminary data.</text>
</comment>
<feature type="compositionally biased region" description="Low complexity" evidence="6">
    <location>
        <begin position="1"/>
        <end position="15"/>
    </location>
</feature>
<dbReference type="Pfam" id="PF13520">
    <property type="entry name" value="AA_permease_2"/>
    <property type="match status" value="1"/>
</dbReference>
<feature type="transmembrane region" description="Helical" evidence="7">
    <location>
        <begin position="266"/>
        <end position="289"/>
    </location>
</feature>
<feature type="transmembrane region" description="Helical" evidence="7">
    <location>
        <begin position="309"/>
        <end position="330"/>
    </location>
</feature>
<dbReference type="InterPro" id="IPR050367">
    <property type="entry name" value="APC_superfamily"/>
</dbReference>
<comment type="subcellular location">
    <subcellularLocation>
        <location evidence="1">Cell membrane</location>
        <topology evidence="1">Multi-pass membrane protein</topology>
    </subcellularLocation>
</comment>